<dbReference type="InterPro" id="IPR027417">
    <property type="entry name" value="P-loop_NTPase"/>
</dbReference>
<reference evidence="8 9" key="1">
    <citation type="submission" date="2019-11" db="EMBL/GenBank/DDBJ databases">
        <title>Draft Genome Sequence of Plant Growth-Promoting Rhizosphere-Associated Bacteria.</title>
        <authorList>
            <person name="Vasilyev I.Y."/>
            <person name="Radchenko V."/>
            <person name="Ilnitskaya E.V."/>
        </authorList>
    </citation>
    <scope>NUCLEOTIDE SEQUENCE [LARGE SCALE GENOMIC DNA]</scope>
    <source>
        <strain evidence="8 9">VRA_07sq_f</strain>
    </source>
</reference>
<accession>A0A844EQ20</accession>
<evidence type="ECO:0000313" key="9">
    <source>
        <dbReference type="Proteomes" id="UP000491237"/>
    </source>
</evidence>
<keyword evidence="6" id="KW-0234">DNA repair</keyword>
<evidence type="ECO:0000256" key="3">
    <source>
        <dbReference type="ARBA" id="ARBA00022741"/>
    </source>
</evidence>
<evidence type="ECO:0000256" key="1">
    <source>
        <dbReference type="ARBA" id="ARBA00009441"/>
    </source>
</evidence>
<evidence type="ECO:0000256" key="2">
    <source>
        <dbReference type="ARBA" id="ARBA00021315"/>
    </source>
</evidence>
<evidence type="ECO:0000313" key="8">
    <source>
        <dbReference type="EMBL" id="MSE22633.1"/>
    </source>
</evidence>
<dbReference type="GO" id="GO:0006310">
    <property type="term" value="P:DNA recombination"/>
    <property type="evidence" value="ECO:0007669"/>
    <property type="project" value="InterPro"/>
</dbReference>
<dbReference type="Proteomes" id="UP000491237">
    <property type="component" value="Unassembled WGS sequence"/>
</dbReference>
<dbReference type="AlphaFoldDB" id="A0A844EQ20"/>
<keyword evidence="4" id="KW-0227">DNA damage</keyword>
<dbReference type="Gene3D" id="3.40.50.300">
    <property type="entry name" value="P-loop containing nucleotide triphosphate hydrolases"/>
    <property type="match status" value="1"/>
</dbReference>
<dbReference type="GO" id="GO:0009432">
    <property type="term" value="P:SOS response"/>
    <property type="evidence" value="ECO:0007669"/>
    <property type="project" value="TreeGrafter"/>
</dbReference>
<evidence type="ECO:0000256" key="4">
    <source>
        <dbReference type="ARBA" id="ARBA00022763"/>
    </source>
</evidence>
<dbReference type="EMBL" id="WKKY01001341">
    <property type="protein sequence ID" value="MSE22633.1"/>
    <property type="molecule type" value="Genomic_DNA"/>
</dbReference>
<protein>
    <recommendedName>
        <fullName evidence="2">DNA repair protein RecN</fullName>
    </recommendedName>
    <alternativeName>
        <fullName evidence="7">Recombination protein N</fullName>
    </alternativeName>
</protein>
<dbReference type="GO" id="GO:0005524">
    <property type="term" value="F:ATP binding"/>
    <property type="evidence" value="ECO:0007669"/>
    <property type="project" value="UniProtKB-KW"/>
</dbReference>
<comment type="similarity">
    <text evidence="1">Belongs to the RecN family.</text>
</comment>
<gene>
    <name evidence="8" type="ORF">GKC44_15665</name>
</gene>
<dbReference type="PANTHER" id="PTHR11059:SF0">
    <property type="entry name" value="DNA REPAIR PROTEIN RECN"/>
    <property type="match status" value="1"/>
</dbReference>
<comment type="caution">
    <text evidence="8">The sequence shown here is derived from an EMBL/GenBank/DDBJ whole genome shotgun (WGS) entry which is preliminary data.</text>
</comment>
<name>A0A844EQ20_9LACO</name>
<organism evidence="8 9">
    <name type="scientific">Lentilactobacillus parabuchneri</name>
    <dbReference type="NCBI Taxonomy" id="152331"/>
    <lineage>
        <taxon>Bacteria</taxon>
        <taxon>Bacillati</taxon>
        <taxon>Bacillota</taxon>
        <taxon>Bacilli</taxon>
        <taxon>Lactobacillales</taxon>
        <taxon>Lactobacillaceae</taxon>
        <taxon>Lentilactobacillus</taxon>
    </lineage>
</organism>
<dbReference type="GO" id="GO:0006281">
    <property type="term" value="P:DNA repair"/>
    <property type="evidence" value="ECO:0007669"/>
    <property type="project" value="UniProtKB-KW"/>
</dbReference>
<feature type="non-terminal residue" evidence="8">
    <location>
        <position position="1"/>
    </location>
</feature>
<keyword evidence="5" id="KW-0067">ATP-binding</keyword>
<evidence type="ECO:0000256" key="7">
    <source>
        <dbReference type="ARBA" id="ARBA00033408"/>
    </source>
</evidence>
<dbReference type="SUPFAM" id="SSF52540">
    <property type="entry name" value="P-loop containing nucleoside triphosphate hydrolases"/>
    <property type="match status" value="1"/>
</dbReference>
<dbReference type="GO" id="GO:0043590">
    <property type="term" value="C:bacterial nucleoid"/>
    <property type="evidence" value="ECO:0007669"/>
    <property type="project" value="TreeGrafter"/>
</dbReference>
<proteinExistence type="inferred from homology"/>
<evidence type="ECO:0000256" key="5">
    <source>
        <dbReference type="ARBA" id="ARBA00022840"/>
    </source>
</evidence>
<evidence type="ECO:0000256" key="6">
    <source>
        <dbReference type="ARBA" id="ARBA00023204"/>
    </source>
</evidence>
<keyword evidence="3" id="KW-0547">Nucleotide-binding</keyword>
<dbReference type="InterPro" id="IPR004604">
    <property type="entry name" value="DNA_recomb/repair_RecN"/>
</dbReference>
<feature type="non-terminal residue" evidence="8">
    <location>
        <position position="99"/>
    </location>
</feature>
<dbReference type="PANTHER" id="PTHR11059">
    <property type="entry name" value="DNA REPAIR PROTEIN RECN"/>
    <property type="match status" value="1"/>
</dbReference>
<sequence>KSIIIDAVGLLVGGRGSHDLIRTGANKAVIQGNFILHNDNPTYDVLDDLGIDHSDGAIIIERVIFANGRNSCRVNGIMVNIATLKRIGETIVDIQGQND</sequence>